<proteinExistence type="predicted"/>
<protein>
    <submittedName>
        <fullName evidence="2">Uncharacterized protein</fullName>
    </submittedName>
</protein>
<gene>
    <name evidence="2" type="ORF">JTE90_011544</name>
</gene>
<accession>A0AAV6UKA5</accession>
<organism evidence="2 3">
    <name type="scientific">Oedothorax gibbosus</name>
    <dbReference type="NCBI Taxonomy" id="931172"/>
    <lineage>
        <taxon>Eukaryota</taxon>
        <taxon>Metazoa</taxon>
        <taxon>Ecdysozoa</taxon>
        <taxon>Arthropoda</taxon>
        <taxon>Chelicerata</taxon>
        <taxon>Arachnida</taxon>
        <taxon>Araneae</taxon>
        <taxon>Araneomorphae</taxon>
        <taxon>Entelegynae</taxon>
        <taxon>Araneoidea</taxon>
        <taxon>Linyphiidae</taxon>
        <taxon>Erigoninae</taxon>
        <taxon>Oedothorax</taxon>
    </lineage>
</organism>
<comment type="caution">
    <text evidence="2">The sequence shown here is derived from an EMBL/GenBank/DDBJ whole genome shotgun (WGS) entry which is preliminary data.</text>
</comment>
<evidence type="ECO:0000313" key="3">
    <source>
        <dbReference type="Proteomes" id="UP000827092"/>
    </source>
</evidence>
<dbReference type="Proteomes" id="UP000827092">
    <property type="component" value="Unassembled WGS sequence"/>
</dbReference>
<sequence>MIKYPTVTDLAIFSWDMWVFLTWAHPTNRSPKPYPKGDCCAPLGKLPSVYPCPNQNDWYSFPRLGFPPSRPLNYKLHQQNKEGGDIVLRLIAYAACHSPSRSRQCDTTSTFRVSGAFGGIAAQFPVLPTLQERTEAKCETVV</sequence>
<name>A0AAV6UKA5_9ARAC</name>
<dbReference type="EMBL" id="JAFNEN010000390">
    <property type="protein sequence ID" value="KAG8184046.1"/>
    <property type="molecule type" value="Genomic_DNA"/>
</dbReference>
<reference evidence="2 3" key="1">
    <citation type="journal article" date="2022" name="Nat. Ecol. Evol.">
        <title>A masculinizing supergene underlies an exaggerated male reproductive morph in a spider.</title>
        <authorList>
            <person name="Hendrickx F."/>
            <person name="De Corte Z."/>
            <person name="Sonet G."/>
            <person name="Van Belleghem S.M."/>
            <person name="Kostlbacher S."/>
            <person name="Vangestel C."/>
        </authorList>
    </citation>
    <scope>NUCLEOTIDE SEQUENCE [LARGE SCALE GENOMIC DNA]</scope>
    <source>
        <strain evidence="2">W744_W776</strain>
    </source>
</reference>
<dbReference type="AlphaFoldDB" id="A0AAV6UKA5"/>
<keyword evidence="1" id="KW-0732">Signal</keyword>
<feature type="chain" id="PRO_5044011964" evidence="1">
    <location>
        <begin position="25"/>
        <end position="142"/>
    </location>
</feature>
<evidence type="ECO:0000256" key="1">
    <source>
        <dbReference type="SAM" id="SignalP"/>
    </source>
</evidence>
<evidence type="ECO:0000313" key="2">
    <source>
        <dbReference type="EMBL" id="KAG8184046.1"/>
    </source>
</evidence>
<feature type="signal peptide" evidence="1">
    <location>
        <begin position="1"/>
        <end position="24"/>
    </location>
</feature>
<keyword evidence="3" id="KW-1185">Reference proteome</keyword>